<dbReference type="PANTHER" id="PTHR43976">
    <property type="entry name" value="SHORT CHAIN DEHYDROGENASE"/>
    <property type="match status" value="1"/>
</dbReference>
<dbReference type="PRINTS" id="PR00081">
    <property type="entry name" value="GDHRDH"/>
</dbReference>
<evidence type="ECO:0008006" key="6">
    <source>
        <dbReference type="Google" id="ProtNLM"/>
    </source>
</evidence>
<dbReference type="Gene3D" id="3.40.50.720">
    <property type="entry name" value="NAD(P)-binding Rossmann-like Domain"/>
    <property type="match status" value="1"/>
</dbReference>
<reference evidence="4 5" key="1">
    <citation type="submission" date="2024-01" db="EMBL/GenBank/DDBJ databases">
        <title>A draft genome for a cacao thread blight-causing isolate of Paramarasmius palmivorus.</title>
        <authorList>
            <person name="Baruah I.K."/>
            <person name="Bukari Y."/>
            <person name="Amoako-Attah I."/>
            <person name="Meinhardt L.W."/>
            <person name="Bailey B.A."/>
            <person name="Cohen S.P."/>
        </authorList>
    </citation>
    <scope>NUCLEOTIDE SEQUENCE [LARGE SCALE GENOMIC DNA]</scope>
    <source>
        <strain evidence="4 5">GH-12</strain>
    </source>
</reference>
<dbReference type="CDD" id="cd05374">
    <property type="entry name" value="17beta-HSD-like_SDR_c"/>
    <property type="match status" value="1"/>
</dbReference>
<gene>
    <name evidence="4" type="ORF">VNI00_013658</name>
</gene>
<evidence type="ECO:0000256" key="2">
    <source>
        <dbReference type="ARBA" id="ARBA00023002"/>
    </source>
</evidence>
<dbReference type="InterPro" id="IPR051911">
    <property type="entry name" value="SDR_oxidoreductase"/>
</dbReference>
<dbReference type="EMBL" id="JAYKXP010000071">
    <property type="protein sequence ID" value="KAK7031059.1"/>
    <property type="molecule type" value="Genomic_DNA"/>
</dbReference>
<dbReference type="InterPro" id="IPR002347">
    <property type="entry name" value="SDR_fam"/>
</dbReference>
<dbReference type="SUPFAM" id="SSF51735">
    <property type="entry name" value="NAD(P)-binding Rossmann-fold domains"/>
    <property type="match status" value="1"/>
</dbReference>
<comment type="similarity">
    <text evidence="1 3">Belongs to the short-chain dehydrogenases/reductases (SDR) family.</text>
</comment>
<evidence type="ECO:0000256" key="1">
    <source>
        <dbReference type="ARBA" id="ARBA00006484"/>
    </source>
</evidence>
<proteinExistence type="inferred from homology"/>
<comment type="caution">
    <text evidence="4">The sequence shown here is derived from an EMBL/GenBank/DDBJ whole genome shotgun (WGS) entry which is preliminary data.</text>
</comment>
<dbReference type="AlphaFoldDB" id="A0AAW0BY48"/>
<sequence length="334" mass="36853">MASTENVWLITGTTSGFGRRLVASLLRRGELVIATARSEERLNELLTDYDNHPNLRIVQLDVTWEARTIKTKIDEALLFWGRIDVVVNNAGVGFKSLIEEADSEEFKKQFQTNFFGAIDVTNAVLPDMRTRRSGVVVNIGSRSSWKSEIPATGLYASSKAALRVYSETLSAEVSQFNIRVLIVEPGAFRTEGILSLPYHTDHPISDYDATREKAIEIFKATVGTQRGNPDKAMELLIDVVRCEGKAAGRPWPFYLPLGVDAEEAIVNKCRKMIETVEAWKNETSVLDLDTSQGAIKWSASSETMAPAPTSTVLTLHPDLLTNATNGSKSPFDDG</sequence>
<dbReference type="Pfam" id="PF00106">
    <property type="entry name" value="adh_short"/>
    <property type="match status" value="1"/>
</dbReference>
<keyword evidence="5" id="KW-1185">Reference proteome</keyword>
<protein>
    <recommendedName>
        <fullName evidence="6">NAD(P)-binding protein</fullName>
    </recommendedName>
</protein>
<dbReference type="PANTHER" id="PTHR43976:SF16">
    <property type="entry name" value="SHORT-CHAIN DEHYDROGENASE_REDUCTASE FAMILY PROTEIN"/>
    <property type="match status" value="1"/>
</dbReference>
<evidence type="ECO:0000256" key="3">
    <source>
        <dbReference type="RuleBase" id="RU000363"/>
    </source>
</evidence>
<evidence type="ECO:0000313" key="4">
    <source>
        <dbReference type="EMBL" id="KAK7031059.1"/>
    </source>
</evidence>
<dbReference type="Proteomes" id="UP001383192">
    <property type="component" value="Unassembled WGS sequence"/>
</dbReference>
<dbReference type="PRINTS" id="PR00080">
    <property type="entry name" value="SDRFAMILY"/>
</dbReference>
<keyword evidence="2" id="KW-0560">Oxidoreductase</keyword>
<name>A0AAW0BY48_9AGAR</name>
<dbReference type="GO" id="GO:0016491">
    <property type="term" value="F:oxidoreductase activity"/>
    <property type="evidence" value="ECO:0007669"/>
    <property type="project" value="UniProtKB-KW"/>
</dbReference>
<accession>A0AAW0BY48</accession>
<dbReference type="InterPro" id="IPR036291">
    <property type="entry name" value="NAD(P)-bd_dom_sf"/>
</dbReference>
<evidence type="ECO:0000313" key="5">
    <source>
        <dbReference type="Proteomes" id="UP001383192"/>
    </source>
</evidence>
<organism evidence="4 5">
    <name type="scientific">Paramarasmius palmivorus</name>
    <dbReference type="NCBI Taxonomy" id="297713"/>
    <lineage>
        <taxon>Eukaryota</taxon>
        <taxon>Fungi</taxon>
        <taxon>Dikarya</taxon>
        <taxon>Basidiomycota</taxon>
        <taxon>Agaricomycotina</taxon>
        <taxon>Agaricomycetes</taxon>
        <taxon>Agaricomycetidae</taxon>
        <taxon>Agaricales</taxon>
        <taxon>Marasmiineae</taxon>
        <taxon>Marasmiaceae</taxon>
        <taxon>Paramarasmius</taxon>
    </lineage>
</organism>